<dbReference type="InterPro" id="IPR051171">
    <property type="entry name" value="CaCA"/>
</dbReference>
<evidence type="ECO:0000313" key="7">
    <source>
        <dbReference type="Proteomes" id="UP001216907"/>
    </source>
</evidence>
<dbReference type="SUPFAM" id="SSF63829">
    <property type="entry name" value="Calcium-dependent phosphotriesterase"/>
    <property type="match status" value="1"/>
</dbReference>
<sequence>MRGIRGGRGPRRSRRFAFGEFGLERRQLLSYAPTVAAYQVNQVAEGGQYGAQTTTGPDGVTTIVWTDFGLDGDGNGVYARRIDATGRPLGSQFRVNANTVGNQGAATVGSDAQGNVLVLWQDDQGGTSFFVQRFDPQGRKLGENTLLPGTAGIINYFSLRVLPDGGFIVLGNDVGAWGTAAYRRYTAAGELAASSTLPLDRPGWSFQTFSGELPSAMAGNNLVVTWLEIRTQSIPDVGTRYDGRVWARRIDANGQAVGPDVLVVSKEAETDYQVAQNLKPAVTGLADGGFLAAWYAYSPGGSAFVGRRFDASATPQDRLITFSPTSSASYGHGDTVTLKQLSDGNILAAAVQETAFEADTSDFRVFNPEGDPLTPRISMPSVTAYYLGNVRIAPTGGSSFVIAWGDQANPPYNGEIYAQAFADVSTIGFTTSAIRVGESSGLATLTVARDGSAAAAASVRYATLSESASGGLDYTASSGVATFAAGQSTASITIPILRDREVEGDETFLVTLSDPIGVAFGDTLALRVTIVDDPDGTGGPTLPNVYLDRGADGLWAWIQGVGSQQLSAWDPEGLAVAADGTLYVDFGLRGLWTRTGADLVQINSADPEGLSAAPDGSLYVDYGPYGLWRRDAAGLAQLNVANPEGFAASADGTLYVDFGPYGLWRRDAQGIVQINAADPENLAVAPNGILYVDFGPYGFWRRDAAGIAQVNPANPEALVAAADGSVFVDFGPYGLWRWSNGFVQLNAADPEALAAAPDGSLYIDFGAYGLWSWKAGGFSQINRANPDGFDVARDGFIYIDFGPFGVWRRGPSGLFEMIDPIDSQRLEG</sequence>
<dbReference type="PANTHER" id="PTHR11878:SF65">
    <property type="entry name" value="NA_CA-EXCHANGE PROTEIN, ISOFORM G"/>
    <property type="match status" value="1"/>
</dbReference>
<comment type="caution">
    <text evidence="6">The sequence shown here is derived from an EMBL/GenBank/DDBJ whole genome shotgun (WGS) entry which is preliminary data.</text>
</comment>
<dbReference type="Proteomes" id="UP001216907">
    <property type="component" value="Unassembled WGS sequence"/>
</dbReference>
<dbReference type="EMBL" id="JARRAG010000002">
    <property type="protein sequence ID" value="MDG3007422.1"/>
    <property type="molecule type" value="Genomic_DNA"/>
</dbReference>
<dbReference type="PROSITE" id="PS50268">
    <property type="entry name" value="CADHERIN_2"/>
    <property type="match status" value="1"/>
</dbReference>
<evidence type="ECO:0000259" key="5">
    <source>
        <dbReference type="PROSITE" id="PS50268"/>
    </source>
</evidence>
<evidence type="ECO:0000256" key="4">
    <source>
        <dbReference type="ARBA" id="ARBA00023065"/>
    </source>
</evidence>
<keyword evidence="4" id="KW-0406">Ion transport</keyword>
<dbReference type="Pfam" id="PF03160">
    <property type="entry name" value="Calx-beta"/>
    <property type="match status" value="1"/>
</dbReference>
<dbReference type="SMART" id="SM00237">
    <property type="entry name" value="Calx_beta"/>
    <property type="match status" value="1"/>
</dbReference>
<accession>A0ABT6FIM2</accession>
<dbReference type="InterPro" id="IPR002126">
    <property type="entry name" value="Cadherin-like_dom"/>
</dbReference>
<gene>
    <name evidence="6" type="ORF">PZE19_26975</name>
</gene>
<keyword evidence="2" id="KW-0677">Repeat</keyword>
<dbReference type="Gene3D" id="2.60.40.2030">
    <property type="match status" value="1"/>
</dbReference>
<dbReference type="RefSeq" id="WP_277863702.1">
    <property type="nucleotide sequence ID" value="NZ_JARRAG010000002.1"/>
</dbReference>
<proteinExistence type="predicted"/>
<organism evidence="6 7">
    <name type="scientific">Paludisphaera mucosa</name>
    <dbReference type="NCBI Taxonomy" id="3030827"/>
    <lineage>
        <taxon>Bacteria</taxon>
        <taxon>Pseudomonadati</taxon>
        <taxon>Planctomycetota</taxon>
        <taxon>Planctomycetia</taxon>
        <taxon>Isosphaerales</taxon>
        <taxon>Isosphaeraceae</taxon>
        <taxon>Paludisphaera</taxon>
    </lineage>
</organism>
<feature type="domain" description="Cadherin" evidence="5">
    <location>
        <begin position="428"/>
        <end position="542"/>
    </location>
</feature>
<evidence type="ECO:0000256" key="3">
    <source>
        <dbReference type="ARBA" id="ARBA00022837"/>
    </source>
</evidence>
<evidence type="ECO:0000313" key="6">
    <source>
        <dbReference type="EMBL" id="MDG3007422.1"/>
    </source>
</evidence>
<reference evidence="6 7" key="1">
    <citation type="submission" date="2023-03" db="EMBL/GenBank/DDBJ databases">
        <title>Paludisphaera mucosa sp. nov. a novel planctomycete from northern fen.</title>
        <authorList>
            <person name="Ivanova A."/>
        </authorList>
    </citation>
    <scope>NUCLEOTIDE SEQUENCE [LARGE SCALE GENOMIC DNA]</scope>
    <source>
        <strain evidence="6 7">Pla2</strain>
    </source>
</reference>
<dbReference type="SUPFAM" id="SSF141072">
    <property type="entry name" value="CalX-like"/>
    <property type="match status" value="1"/>
</dbReference>
<keyword evidence="7" id="KW-1185">Reference proteome</keyword>
<keyword evidence="3" id="KW-0106">Calcium</keyword>
<evidence type="ECO:0000256" key="1">
    <source>
        <dbReference type="ARBA" id="ARBA00022729"/>
    </source>
</evidence>
<dbReference type="InterPro" id="IPR038081">
    <property type="entry name" value="CalX-like_sf"/>
</dbReference>
<name>A0ABT6FIM2_9BACT</name>
<evidence type="ECO:0000256" key="2">
    <source>
        <dbReference type="ARBA" id="ARBA00022737"/>
    </source>
</evidence>
<keyword evidence="1" id="KW-0732">Signal</keyword>
<dbReference type="PANTHER" id="PTHR11878">
    <property type="entry name" value="SODIUM/CALCIUM EXCHANGER"/>
    <property type="match status" value="1"/>
</dbReference>
<dbReference type="InterPro" id="IPR003644">
    <property type="entry name" value="Calx_beta"/>
</dbReference>
<protein>
    <submittedName>
        <fullName evidence="6">Calx-beta domain-containing protein</fullName>
    </submittedName>
</protein>
<keyword evidence="4" id="KW-0813">Transport</keyword>